<organism evidence="1">
    <name type="scientific">uncultured Caudovirales phage</name>
    <dbReference type="NCBI Taxonomy" id="2100421"/>
    <lineage>
        <taxon>Viruses</taxon>
        <taxon>Duplodnaviria</taxon>
        <taxon>Heunggongvirae</taxon>
        <taxon>Uroviricota</taxon>
        <taxon>Caudoviricetes</taxon>
        <taxon>Peduoviridae</taxon>
        <taxon>Maltschvirus</taxon>
        <taxon>Maltschvirus maltsch</taxon>
    </lineage>
</organism>
<dbReference type="PANTHER" id="PTHR35105:SF2">
    <property type="entry name" value="PROTEIN CDI"/>
    <property type="match status" value="1"/>
</dbReference>
<dbReference type="EMBL" id="LR796758">
    <property type="protein sequence ID" value="CAB4164114.1"/>
    <property type="molecule type" value="Genomic_DNA"/>
</dbReference>
<name>A0A6J5P9A3_9CAUD</name>
<protein>
    <recommendedName>
        <fullName evidence="5">Glycosyltransferase</fullName>
    </recommendedName>
</protein>
<dbReference type="InterPro" id="IPR029044">
    <property type="entry name" value="Nucleotide-diphossugar_trans"/>
</dbReference>
<evidence type="ECO:0000313" key="4">
    <source>
        <dbReference type="EMBL" id="CAB4220938.1"/>
    </source>
</evidence>
<dbReference type="SUPFAM" id="SSF53448">
    <property type="entry name" value="Nucleotide-diphospho-sugar transferases"/>
    <property type="match status" value="1"/>
</dbReference>
<dbReference type="EMBL" id="LR797099">
    <property type="protein sequence ID" value="CAB4186704.1"/>
    <property type="molecule type" value="Genomic_DNA"/>
</dbReference>
<dbReference type="EMBL" id="LR796776">
    <property type="protein sequence ID" value="CAB4165646.1"/>
    <property type="molecule type" value="Genomic_DNA"/>
</dbReference>
<evidence type="ECO:0008006" key="5">
    <source>
        <dbReference type="Google" id="ProtNLM"/>
    </source>
</evidence>
<evidence type="ECO:0000313" key="1">
    <source>
        <dbReference type="EMBL" id="CAB4164114.1"/>
    </source>
</evidence>
<proteinExistence type="predicted"/>
<gene>
    <name evidence="3" type="ORF">UFOVP1146_50</name>
    <name evidence="4" type="ORF">UFOVP1638_95</name>
    <name evidence="1" type="ORF">UFOVP812_383</name>
    <name evidence="2" type="ORF">UFOVP818_182</name>
</gene>
<accession>A0A6J5P9A3</accession>
<evidence type="ECO:0000313" key="2">
    <source>
        <dbReference type="EMBL" id="CAB4165646.1"/>
    </source>
</evidence>
<reference evidence="1" key="1">
    <citation type="submission" date="2020-04" db="EMBL/GenBank/DDBJ databases">
        <authorList>
            <person name="Chiriac C."/>
            <person name="Salcher M."/>
            <person name="Ghai R."/>
            <person name="Kavagutti S V."/>
        </authorList>
    </citation>
    <scope>NUCLEOTIDE SEQUENCE</scope>
</reference>
<dbReference type="EMBL" id="LR797502">
    <property type="protein sequence ID" value="CAB4220938.1"/>
    <property type="molecule type" value="Genomic_DNA"/>
</dbReference>
<sequence length="547" mass="62922">MTFKIFIGWDPREAEVAEVCKHSILKHATMPVEIHMLKQQDLRDKGIYTREIDEEAATEFTFTRFLVPHLCEYKGWAIFVDCDFLFTHDIRELFQQIKDDIAVSVVQHDYVPINTIKMDGKVQHQYPRKNWSSLMLFNCSHPDTQQLTAEVVNSESGAYLHRLEWTENIDSLDKAWNWLINWYHEPADGTPKALHYTEGGPWFPNYEKTEYGAQWANAYHEWKTSLIPNPPPSRFDTVPSEITALFDDILKYRIDPQEQYYAGTIDRINQTLVTIHNQAAFAVEADTMSDTNSKHQSKGAEYDPYLASFIQGSGGQITVWDQVKDSTVPLVLRGVTKRKYMDACRQANRDFYYIDTGYFGNVSKKIYHRITKNDMQNLGPVISRPRDRLAATKYRARKFKGGANILLTPPSQKLLAVYDLDLNTWIHETKDRLRLYTDRNIIIREKVGRTARVTTDTMEMALERDIHCLVTFSSIAAVEAVLLGKPAIVLGPSAAHSVCSNDCKDIENPFIPTLDQVEEWAAHLAYCQFTEVDMKNGFAWQILNDNA</sequence>
<dbReference type="PANTHER" id="PTHR35105">
    <property type="entry name" value="EXPRESSED PROTEIN"/>
    <property type="match status" value="1"/>
</dbReference>
<dbReference type="Gene3D" id="3.90.550.10">
    <property type="entry name" value="Spore Coat Polysaccharide Biosynthesis Protein SpsA, Chain A"/>
    <property type="match status" value="1"/>
</dbReference>
<evidence type="ECO:0000313" key="3">
    <source>
        <dbReference type="EMBL" id="CAB4186704.1"/>
    </source>
</evidence>